<dbReference type="InterPro" id="IPR016035">
    <property type="entry name" value="Acyl_Trfase/lysoPLipase"/>
</dbReference>
<name>A0A6C0J355_9ZZZZ</name>
<sequence>MKTLFYILLFYIMQSRVAGYVNINVLGTGLYLPYSLGVLGYIKKNINIPEYKITGISGGAWISLMYCLEDDLSDYEKIWSYIVDEKDYKIGLNRQLGNYIDKVSINLTKRYNYIEPDVIKSLPLSIISTKITNKIIPKNVKISEFDNIGDLIEHCSCSSYIPYLSGKSICKKYKGEYFIDGSIYDNKEYIKTEGIPSIDIHRKMWGRNFDISNIFYSDYKTSEKLFKYGWDDTEKNKDEIERLIG</sequence>
<dbReference type="PANTHER" id="PTHR12406">
    <property type="entry name" value="CALCIUM-INDEPENDENT PHOSPHOLIPASE A2 IPLA2 -RELATED"/>
    <property type="match status" value="1"/>
</dbReference>
<proteinExistence type="predicted"/>
<evidence type="ECO:0000259" key="2">
    <source>
        <dbReference type="Pfam" id="PF01734"/>
    </source>
</evidence>
<dbReference type="GO" id="GO:0016020">
    <property type="term" value="C:membrane"/>
    <property type="evidence" value="ECO:0007669"/>
    <property type="project" value="TreeGrafter"/>
</dbReference>
<dbReference type="SUPFAM" id="SSF52151">
    <property type="entry name" value="FabD/lysophospholipase-like"/>
    <property type="match status" value="1"/>
</dbReference>
<dbReference type="InterPro" id="IPR033562">
    <property type="entry name" value="PLPL"/>
</dbReference>
<reference evidence="3" key="1">
    <citation type="journal article" date="2020" name="Nature">
        <title>Giant virus diversity and host interactions through global metagenomics.</title>
        <authorList>
            <person name="Schulz F."/>
            <person name="Roux S."/>
            <person name="Paez-Espino D."/>
            <person name="Jungbluth S."/>
            <person name="Walsh D.A."/>
            <person name="Denef V.J."/>
            <person name="McMahon K.D."/>
            <person name="Konstantinidis K.T."/>
            <person name="Eloe-Fadrosh E.A."/>
            <person name="Kyrpides N.C."/>
            <person name="Woyke T."/>
        </authorList>
    </citation>
    <scope>NUCLEOTIDE SEQUENCE</scope>
    <source>
        <strain evidence="3">GVMAG-M-3300025695-21</strain>
    </source>
</reference>
<dbReference type="GO" id="GO:0005737">
    <property type="term" value="C:cytoplasm"/>
    <property type="evidence" value="ECO:0007669"/>
    <property type="project" value="TreeGrafter"/>
</dbReference>
<keyword evidence="1" id="KW-0443">Lipid metabolism</keyword>
<evidence type="ECO:0000313" key="3">
    <source>
        <dbReference type="EMBL" id="QHT99046.1"/>
    </source>
</evidence>
<dbReference type="Pfam" id="PF01734">
    <property type="entry name" value="Patatin"/>
    <property type="match status" value="1"/>
</dbReference>
<dbReference type="InterPro" id="IPR002641">
    <property type="entry name" value="PNPLA_dom"/>
</dbReference>
<dbReference type="GO" id="GO:0055088">
    <property type="term" value="P:lipid homeostasis"/>
    <property type="evidence" value="ECO:0007669"/>
    <property type="project" value="TreeGrafter"/>
</dbReference>
<dbReference type="AlphaFoldDB" id="A0A6C0J355"/>
<dbReference type="PANTHER" id="PTHR12406:SF7">
    <property type="entry name" value="PATATIN-LIKE PHOSPHOLIPASE DOMAIN-CONTAINING PROTEIN 4"/>
    <property type="match status" value="1"/>
</dbReference>
<accession>A0A6C0J355</accession>
<protein>
    <recommendedName>
        <fullName evidence="2">PNPLA domain-containing protein</fullName>
    </recommendedName>
</protein>
<organism evidence="3">
    <name type="scientific">viral metagenome</name>
    <dbReference type="NCBI Taxonomy" id="1070528"/>
    <lineage>
        <taxon>unclassified sequences</taxon>
        <taxon>metagenomes</taxon>
        <taxon>organismal metagenomes</taxon>
    </lineage>
</organism>
<dbReference type="GO" id="GO:0005811">
    <property type="term" value="C:lipid droplet"/>
    <property type="evidence" value="ECO:0007669"/>
    <property type="project" value="TreeGrafter"/>
</dbReference>
<evidence type="ECO:0000256" key="1">
    <source>
        <dbReference type="ARBA" id="ARBA00023098"/>
    </source>
</evidence>
<dbReference type="EMBL" id="MN740300">
    <property type="protein sequence ID" value="QHT99046.1"/>
    <property type="molecule type" value="Genomic_DNA"/>
</dbReference>
<feature type="domain" description="PNPLA" evidence="2">
    <location>
        <begin position="29"/>
        <end position="186"/>
    </location>
</feature>
<dbReference type="GO" id="GO:0004806">
    <property type="term" value="F:triacylglycerol lipase activity"/>
    <property type="evidence" value="ECO:0007669"/>
    <property type="project" value="TreeGrafter"/>
</dbReference>
<dbReference type="GO" id="GO:0019433">
    <property type="term" value="P:triglyceride catabolic process"/>
    <property type="evidence" value="ECO:0007669"/>
    <property type="project" value="TreeGrafter"/>
</dbReference>